<dbReference type="InterPro" id="IPR027417">
    <property type="entry name" value="P-loop_NTPase"/>
</dbReference>
<evidence type="ECO:0000256" key="5">
    <source>
        <dbReference type="ARBA" id="ARBA00022741"/>
    </source>
</evidence>
<dbReference type="SUPFAM" id="SSF52540">
    <property type="entry name" value="P-loop containing nucleoside triphosphate hydrolases"/>
    <property type="match status" value="1"/>
</dbReference>
<dbReference type="SMART" id="SM00382">
    <property type="entry name" value="AAA"/>
    <property type="match status" value="1"/>
</dbReference>
<dbReference type="Pfam" id="PF00005">
    <property type="entry name" value="ABC_tran"/>
    <property type="match status" value="1"/>
</dbReference>
<dbReference type="EMBL" id="JAZHPZ010000004">
    <property type="protein sequence ID" value="MEF2966232.1"/>
    <property type="molecule type" value="Genomic_DNA"/>
</dbReference>
<evidence type="ECO:0000256" key="1">
    <source>
        <dbReference type="ARBA" id="ARBA00004202"/>
    </source>
</evidence>
<dbReference type="InterPro" id="IPR017871">
    <property type="entry name" value="ABC_transporter-like_CS"/>
</dbReference>
<evidence type="ECO:0000256" key="7">
    <source>
        <dbReference type="ARBA" id="ARBA00022967"/>
    </source>
</evidence>
<evidence type="ECO:0000256" key="3">
    <source>
        <dbReference type="ARBA" id="ARBA00022448"/>
    </source>
</evidence>
<dbReference type="PROSITE" id="PS50893">
    <property type="entry name" value="ABC_TRANSPORTER_2"/>
    <property type="match status" value="1"/>
</dbReference>
<dbReference type="Gene3D" id="3.40.50.300">
    <property type="entry name" value="P-loop containing nucleotide triphosphate hydrolases"/>
    <property type="match status" value="1"/>
</dbReference>
<feature type="region of interest" description="Disordered" evidence="9">
    <location>
        <begin position="290"/>
        <end position="311"/>
    </location>
</feature>
<evidence type="ECO:0000313" key="12">
    <source>
        <dbReference type="Proteomes" id="UP001306950"/>
    </source>
</evidence>
<evidence type="ECO:0000256" key="9">
    <source>
        <dbReference type="SAM" id="MobiDB-lite"/>
    </source>
</evidence>
<keyword evidence="4" id="KW-1003">Cell membrane</keyword>
<accession>A0ABU7VR26</accession>
<gene>
    <name evidence="11" type="ORF">V3851_10355</name>
</gene>
<dbReference type="InterPro" id="IPR003439">
    <property type="entry name" value="ABC_transporter-like_ATP-bd"/>
</dbReference>
<evidence type="ECO:0000259" key="10">
    <source>
        <dbReference type="PROSITE" id="PS50893"/>
    </source>
</evidence>
<evidence type="ECO:0000313" key="11">
    <source>
        <dbReference type="EMBL" id="MEF2966232.1"/>
    </source>
</evidence>
<dbReference type="PANTHER" id="PTHR43553:SF27">
    <property type="entry name" value="ENERGY-COUPLING FACTOR TRANSPORTER ATP-BINDING PROTEIN ECFA2"/>
    <property type="match status" value="1"/>
</dbReference>
<dbReference type="InterPro" id="IPR003593">
    <property type="entry name" value="AAA+_ATPase"/>
</dbReference>
<evidence type="ECO:0000256" key="4">
    <source>
        <dbReference type="ARBA" id="ARBA00022475"/>
    </source>
</evidence>
<keyword evidence="6 11" id="KW-0067">ATP-binding</keyword>
<keyword evidence="5" id="KW-0547">Nucleotide-binding</keyword>
<reference evidence="11 12" key="1">
    <citation type="submission" date="2024-02" db="EMBL/GenBank/DDBJ databases">
        <title>A nitrogen-fixing paenibacillus bacterium.</title>
        <authorList>
            <person name="Zhang W.L."/>
            <person name="Chen S.F."/>
        </authorList>
    </citation>
    <scope>NUCLEOTIDE SEQUENCE [LARGE SCALE GENOMIC DNA]</scope>
    <source>
        <strain evidence="11 12">M1</strain>
    </source>
</reference>
<feature type="domain" description="ABC transporter" evidence="10">
    <location>
        <begin position="3"/>
        <end position="246"/>
    </location>
</feature>
<protein>
    <submittedName>
        <fullName evidence="11">ATP-binding cassette domain-containing protein</fullName>
    </submittedName>
</protein>
<proteinExistence type="inferred from homology"/>
<name>A0ABU7VR26_9BACL</name>
<keyword evidence="12" id="KW-1185">Reference proteome</keyword>
<dbReference type="RefSeq" id="WP_331846460.1">
    <property type="nucleotide sequence ID" value="NZ_JAZHPZ010000004.1"/>
</dbReference>
<dbReference type="GO" id="GO:0005524">
    <property type="term" value="F:ATP binding"/>
    <property type="evidence" value="ECO:0007669"/>
    <property type="project" value="UniProtKB-KW"/>
</dbReference>
<dbReference type="CDD" id="cd03225">
    <property type="entry name" value="ABC_cobalt_CbiO_domain1"/>
    <property type="match status" value="1"/>
</dbReference>
<keyword evidence="7" id="KW-1278">Translocase</keyword>
<dbReference type="InterPro" id="IPR015856">
    <property type="entry name" value="ABC_transpr_CbiO/EcfA_su"/>
</dbReference>
<evidence type="ECO:0000256" key="2">
    <source>
        <dbReference type="ARBA" id="ARBA00005417"/>
    </source>
</evidence>
<dbReference type="PROSITE" id="PS00211">
    <property type="entry name" value="ABC_TRANSPORTER_1"/>
    <property type="match status" value="1"/>
</dbReference>
<dbReference type="PANTHER" id="PTHR43553">
    <property type="entry name" value="HEAVY METAL TRANSPORTER"/>
    <property type="match status" value="1"/>
</dbReference>
<dbReference type="InterPro" id="IPR050095">
    <property type="entry name" value="ECF_ABC_transporter_ATP-bd"/>
</dbReference>
<evidence type="ECO:0000256" key="8">
    <source>
        <dbReference type="ARBA" id="ARBA00023136"/>
    </source>
</evidence>
<keyword evidence="3" id="KW-0813">Transport</keyword>
<sequence>MAISYEQVSFAYDDRSLWRHSALEGIDLRLATGTFAAVAGGTGSGKSTLLQHLNGILKPTGGKVRVLDFTMEAGAKGPPLRELRRRVGLVFQFPEQQLFEDTVEKDLCFGPLNFGMSPAEAKERASKALAMVGLDDSFLPRNPFHLSGGQMRKVAIASALAMDPEVIALDEPTATLDPESRAELAGLLSRMQREQGKTVVVITHRMEEMLPYVDTWVVMKEGAKAFQGTAADLVREAGRLERECGLAIPACISVWNRVAARFGLEGEEPCLTPDSLAARVARLLAGNRQEEGMKREGAESDAEQAAVRALH</sequence>
<comment type="caution">
    <text evidence="11">The sequence shown here is derived from an EMBL/GenBank/DDBJ whole genome shotgun (WGS) entry which is preliminary data.</text>
</comment>
<dbReference type="Proteomes" id="UP001306950">
    <property type="component" value="Unassembled WGS sequence"/>
</dbReference>
<organism evidence="11 12">
    <name type="scientific">Paenibacillus haidiansis</name>
    <dbReference type="NCBI Taxonomy" id="1574488"/>
    <lineage>
        <taxon>Bacteria</taxon>
        <taxon>Bacillati</taxon>
        <taxon>Bacillota</taxon>
        <taxon>Bacilli</taxon>
        <taxon>Bacillales</taxon>
        <taxon>Paenibacillaceae</taxon>
        <taxon>Paenibacillus</taxon>
    </lineage>
</organism>
<evidence type="ECO:0000256" key="6">
    <source>
        <dbReference type="ARBA" id="ARBA00022840"/>
    </source>
</evidence>
<comment type="subcellular location">
    <subcellularLocation>
        <location evidence="1">Cell membrane</location>
        <topology evidence="1">Peripheral membrane protein</topology>
    </subcellularLocation>
</comment>
<comment type="similarity">
    <text evidence="2">Belongs to the ABC transporter superfamily.</text>
</comment>
<keyword evidence="8" id="KW-0472">Membrane</keyword>